<dbReference type="GO" id="GO:0005524">
    <property type="term" value="F:ATP binding"/>
    <property type="evidence" value="ECO:0007669"/>
    <property type="project" value="InterPro"/>
</dbReference>
<organism evidence="2 3">
    <name type="scientific">Gigaspora margarita</name>
    <dbReference type="NCBI Taxonomy" id="4874"/>
    <lineage>
        <taxon>Eukaryota</taxon>
        <taxon>Fungi</taxon>
        <taxon>Fungi incertae sedis</taxon>
        <taxon>Mucoromycota</taxon>
        <taxon>Glomeromycotina</taxon>
        <taxon>Glomeromycetes</taxon>
        <taxon>Diversisporales</taxon>
        <taxon>Gigasporaceae</taxon>
        <taxon>Gigaspora</taxon>
    </lineage>
</organism>
<feature type="domain" description="Protein kinase" evidence="1">
    <location>
        <begin position="238"/>
        <end position="493"/>
    </location>
</feature>
<dbReference type="CDD" id="cd21037">
    <property type="entry name" value="MLKL_NTD"/>
    <property type="match status" value="1"/>
</dbReference>
<dbReference type="InterPro" id="IPR036537">
    <property type="entry name" value="Adaptor_Cbl_N_dom_sf"/>
</dbReference>
<evidence type="ECO:0000313" key="2">
    <source>
        <dbReference type="EMBL" id="KAF0475613.1"/>
    </source>
</evidence>
<proteinExistence type="predicted"/>
<dbReference type="GO" id="GO:0004674">
    <property type="term" value="F:protein serine/threonine kinase activity"/>
    <property type="evidence" value="ECO:0007669"/>
    <property type="project" value="TreeGrafter"/>
</dbReference>
<evidence type="ECO:0000259" key="1">
    <source>
        <dbReference type="PROSITE" id="PS50011"/>
    </source>
</evidence>
<keyword evidence="2" id="KW-0418">Kinase</keyword>
<accession>A0A8H4ABF5</accession>
<keyword evidence="2" id="KW-0808">Transferase</keyword>
<dbReference type="Gene3D" id="1.20.930.20">
    <property type="entry name" value="Adaptor protein Cbl, N-terminal domain"/>
    <property type="match status" value="1"/>
</dbReference>
<keyword evidence="3" id="KW-1185">Reference proteome</keyword>
<dbReference type="InterPro" id="IPR008266">
    <property type="entry name" value="Tyr_kinase_AS"/>
</dbReference>
<sequence>MSDTSAYVNHVANVTSSALGVAKIFSTSSAVVADVIVPFVPLISEIASIVNEIITLYQTAEHNKRICGSLLSRATAAQTAVNNLEIRRAENEDLFKSKEYYKNFQKLVNVIVKIKIFIEDVSQIKGLRRFLASKSIEDEFKTLTEDFDGLMRVLNFTMAVQNQIQMDEDRKVLKHDISEMTKYLREIEGGITNITDNMTQINSKLDDITQLNLAWQKKLLNNDENIFESALIKMTDLYDPPESVKRGKISKKSLNYDDVAVKEKFLESNDQDLIKDILSQVVILKKLKESQYILQFFGIVQDGNVMYMVTEWCEYGNLQDFYRGYGPLNWFQKSSIAVDIVRGLTFLHTVSILHHDIRSENILITIHQQAKIANFTLSRGFNDPTKNVLPTIEMVRWMAPEKLSDHEKNPYTIKCEIYSFGMLLWEIAEEKIPFENERDILEIRNLILIKKVRPSFSIGVPIEYSKISYQSMQDSPNARPALKNIFLTLYSLYQKNQPKSSPRPIMRMPTDDDLPDVDPNELSLDDLTLNLNVLSMKEAIAEHRKKNCDKLKVWDSFKVHAEEFGDITARYWKKLRHYLKKLLIQD</sequence>
<dbReference type="Gene3D" id="1.10.510.10">
    <property type="entry name" value="Transferase(Phosphotransferase) domain 1"/>
    <property type="match status" value="1"/>
</dbReference>
<dbReference type="OrthoDB" id="2384430at2759"/>
<dbReference type="InterPro" id="IPR001245">
    <property type="entry name" value="Ser-Thr/Tyr_kinase_cat_dom"/>
</dbReference>
<dbReference type="InterPro" id="IPR051681">
    <property type="entry name" value="Ser/Thr_Kinases-Pseudokinases"/>
</dbReference>
<dbReference type="InterPro" id="IPR059179">
    <property type="entry name" value="MLKL-like_MCAfunc"/>
</dbReference>
<protein>
    <submittedName>
        <fullName evidence="2">Kinase-like protein</fullName>
    </submittedName>
</protein>
<dbReference type="PROSITE" id="PS00109">
    <property type="entry name" value="PROTEIN_KINASE_TYR"/>
    <property type="match status" value="1"/>
</dbReference>
<dbReference type="SUPFAM" id="SSF56112">
    <property type="entry name" value="Protein kinase-like (PK-like)"/>
    <property type="match status" value="1"/>
</dbReference>
<dbReference type="PROSITE" id="PS50011">
    <property type="entry name" value="PROTEIN_KINASE_DOM"/>
    <property type="match status" value="1"/>
</dbReference>
<dbReference type="Pfam" id="PF07714">
    <property type="entry name" value="PK_Tyr_Ser-Thr"/>
    <property type="match status" value="1"/>
</dbReference>
<dbReference type="PANTHER" id="PTHR44329">
    <property type="entry name" value="SERINE/THREONINE-PROTEIN KINASE TNNI3K-RELATED"/>
    <property type="match status" value="1"/>
</dbReference>
<gene>
    <name evidence="2" type="ORF">F8M41_024590</name>
</gene>
<dbReference type="InterPro" id="IPR011009">
    <property type="entry name" value="Kinase-like_dom_sf"/>
</dbReference>
<name>A0A8H4ABF5_GIGMA</name>
<dbReference type="Proteomes" id="UP000439903">
    <property type="component" value="Unassembled WGS sequence"/>
</dbReference>
<dbReference type="GO" id="GO:0007166">
    <property type="term" value="P:cell surface receptor signaling pathway"/>
    <property type="evidence" value="ECO:0007669"/>
    <property type="project" value="InterPro"/>
</dbReference>
<evidence type="ECO:0000313" key="3">
    <source>
        <dbReference type="Proteomes" id="UP000439903"/>
    </source>
</evidence>
<dbReference type="InterPro" id="IPR000719">
    <property type="entry name" value="Prot_kinase_dom"/>
</dbReference>
<dbReference type="EMBL" id="WTPW01000844">
    <property type="protein sequence ID" value="KAF0475613.1"/>
    <property type="molecule type" value="Genomic_DNA"/>
</dbReference>
<dbReference type="AlphaFoldDB" id="A0A8H4ABF5"/>
<reference evidence="2 3" key="1">
    <citation type="journal article" date="2019" name="Environ. Microbiol.">
        <title>At the nexus of three kingdoms: the genome of the mycorrhizal fungus Gigaspora margarita provides insights into plant, endobacterial and fungal interactions.</title>
        <authorList>
            <person name="Venice F."/>
            <person name="Ghignone S."/>
            <person name="Salvioli di Fossalunga A."/>
            <person name="Amselem J."/>
            <person name="Novero M."/>
            <person name="Xianan X."/>
            <person name="Sedzielewska Toro K."/>
            <person name="Morin E."/>
            <person name="Lipzen A."/>
            <person name="Grigoriev I.V."/>
            <person name="Henrissat B."/>
            <person name="Martin F.M."/>
            <person name="Bonfante P."/>
        </authorList>
    </citation>
    <scope>NUCLEOTIDE SEQUENCE [LARGE SCALE GENOMIC DNA]</scope>
    <source>
        <strain evidence="2 3">BEG34</strain>
    </source>
</reference>
<comment type="caution">
    <text evidence="2">The sequence shown here is derived from an EMBL/GenBank/DDBJ whole genome shotgun (WGS) entry which is preliminary data.</text>
</comment>